<evidence type="ECO:0000256" key="3">
    <source>
        <dbReference type="SAM" id="MobiDB-lite"/>
    </source>
</evidence>
<feature type="chain" id="PRO_5046419126" description="RRM domain-containing protein" evidence="4">
    <location>
        <begin position="20"/>
        <end position="469"/>
    </location>
</feature>
<sequence>MASRLGVGFLAGVLTTTTAYSLMQASLASDTEVLNHALVSSRMQVESVLPAHLQSTCFGCISAPLIPTPEILFFVASLLVSVPPLAIPASSHLSTPASRPLQSSSSPVQPSTKSLSFLKEITMTTAATTPAAAHVEAVPATTVEQESCFKVFVGNLPYRTTPEALKGLFVTAGAATDAQLIKRQGRSMGFGFVSFQTLPEAESAIQLFHQKEFEGRTLNVELALSKPRAPTEGAEGESAAASGPNGGSTKPKRVRVRKPRSAAAKAEGVTGGDVKAAPSVAPGAGLVDGDEQQSQQQSASTTTKPKRVRVRKPRSTAGATAAATTESGAAGGSGAPRPERAPRVHEGEPSKTTIFVGNLPFKVGGADLMVIFKDYAVKSAHVVETKLGRSKGYGFLEMESEADQQKVLDDLKDAVVAERKLIVRAAFSDPVAVVATEGGAATSAPSAAATTTTTTTTTTAAVAARVDDA</sequence>
<evidence type="ECO:0000313" key="7">
    <source>
        <dbReference type="Proteomes" id="UP001648503"/>
    </source>
</evidence>
<dbReference type="PANTHER" id="PTHR48025:SF1">
    <property type="entry name" value="RRM DOMAIN-CONTAINING PROTEIN"/>
    <property type="match status" value="1"/>
</dbReference>
<feature type="compositionally biased region" description="Low complexity" evidence="3">
    <location>
        <begin position="315"/>
        <end position="328"/>
    </location>
</feature>
<feature type="domain" description="RRM" evidence="5">
    <location>
        <begin position="149"/>
        <end position="225"/>
    </location>
</feature>
<evidence type="ECO:0000256" key="1">
    <source>
        <dbReference type="ARBA" id="ARBA00022884"/>
    </source>
</evidence>
<organism evidence="6 7">
    <name type="scientific">Batrachochytrium salamandrivorans</name>
    <dbReference type="NCBI Taxonomy" id="1357716"/>
    <lineage>
        <taxon>Eukaryota</taxon>
        <taxon>Fungi</taxon>
        <taxon>Fungi incertae sedis</taxon>
        <taxon>Chytridiomycota</taxon>
        <taxon>Chytridiomycota incertae sedis</taxon>
        <taxon>Chytridiomycetes</taxon>
        <taxon>Rhizophydiales</taxon>
        <taxon>Rhizophydiales incertae sedis</taxon>
        <taxon>Batrachochytrium</taxon>
    </lineage>
</organism>
<dbReference type="EMBL" id="JAFCIX010000116">
    <property type="protein sequence ID" value="KAH6598127.1"/>
    <property type="molecule type" value="Genomic_DNA"/>
</dbReference>
<evidence type="ECO:0000256" key="4">
    <source>
        <dbReference type="SAM" id="SignalP"/>
    </source>
</evidence>
<dbReference type="PANTHER" id="PTHR48025">
    <property type="entry name" value="OS02G0815200 PROTEIN"/>
    <property type="match status" value="1"/>
</dbReference>
<feature type="domain" description="RRM" evidence="5">
    <location>
        <begin position="352"/>
        <end position="428"/>
    </location>
</feature>
<reference evidence="6 7" key="1">
    <citation type="submission" date="2021-02" db="EMBL/GenBank/DDBJ databases">
        <title>Variation within the Batrachochytrium salamandrivorans European outbreak.</title>
        <authorList>
            <person name="Kelly M."/>
            <person name="Pasmans F."/>
            <person name="Shea T.P."/>
            <person name="Munoz J.F."/>
            <person name="Carranza S."/>
            <person name="Cuomo C.A."/>
            <person name="Martel A."/>
        </authorList>
    </citation>
    <scope>NUCLEOTIDE SEQUENCE [LARGE SCALE GENOMIC DNA]</scope>
    <source>
        <strain evidence="6 7">AMFP18/2</strain>
    </source>
</reference>
<feature type="compositionally biased region" description="Basic residues" evidence="3">
    <location>
        <begin position="304"/>
        <end position="314"/>
    </location>
</feature>
<name>A0ABQ8FGZ0_9FUNG</name>
<dbReference type="Gene3D" id="3.30.70.330">
    <property type="match status" value="2"/>
</dbReference>
<proteinExistence type="predicted"/>
<dbReference type="InterPro" id="IPR050502">
    <property type="entry name" value="Euk_RNA-bind_prot"/>
</dbReference>
<protein>
    <recommendedName>
        <fullName evidence="5">RRM domain-containing protein</fullName>
    </recommendedName>
</protein>
<evidence type="ECO:0000313" key="6">
    <source>
        <dbReference type="EMBL" id="KAH6598127.1"/>
    </source>
</evidence>
<keyword evidence="1 2" id="KW-0694">RNA-binding</keyword>
<feature type="compositionally biased region" description="Low complexity" evidence="3">
    <location>
        <begin position="292"/>
        <end position="303"/>
    </location>
</feature>
<accession>A0ABQ8FGZ0</accession>
<feature type="compositionally biased region" description="Basic residues" evidence="3">
    <location>
        <begin position="250"/>
        <end position="260"/>
    </location>
</feature>
<dbReference type="InterPro" id="IPR035979">
    <property type="entry name" value="RBD_domain_sf"/>
</dbReference>
<dbReference type="Pfam" id="PF00076">
    <property type="entry name" value="RRM_1"/>
    <property type="match status" value="2"/>
</dbReference>
<dbReference type="SMART" id="SM00360">
    <property type="entry name" value="RRM"/>
    <property type="match status" value="2"/>
</dbReference>
<dbReference type="InterPro" id="IPR012677">
    <property type="entry name" value="Nucleotide-bd_a/b_plait_sf"/>
</dbReference>
<gene>
    <name evidence="6" type="ORF">BASA50_004008</name>
</gene>
<evidence type="ECO:0000259" key="5">
    <source>
        <dbReference type="PROSITE" id="PS50102"/>
    </source>
</evidence>
<dbReference type="InterPro" id="IPR000504">
    <property type="entry name" value="RRM_dom"/>
</dbReference>
<evidence type="ECO:0000256" key="2">
    <source>
        <dbReference type="PROSITE-ProRule" id="PRU00176"/>
    </source>
</evidence>
<feature type="compositionally biased region" description="Basic and acidic residues" evidence="3">
    <location>
        <begin position="337"/>
        <end position="349"/>
    </location>
</feature>
<feature type="signal peptide" evidence="4">
    <location>
        <begin position="1"/>
        <end position="19"/>
    </location>
</feature>
<dbReference type="CDD" id="cd00590">
    <property type="entry name" value="RRM_SF"/>
    <property type="match status" value="1"/>
</dbReference>
<dbReference type="SUPFAM" id="SSF54928">
    <property type="entry name" value="RNA-binding domain, RBD"/>
    <property type="match status" value="2"/>
</dbReference>
<keyword evidence="7" id="KW-1185">Reference proteome</keyword>
<keyword evidence="4" id="KW-0732">Signal</keyword>
<feature type="compositionally biased region" description="Low complexity" evidence="3">
    <location>
        <begin position="230"/>
        <end position="249"/>
    </location>
</feature>
<feature type="region of interest" description="Disordered" evidence="3">
    <location>
        <begin position="227"/>
        <end position="349"/>
    </location>
</feature>
<dbReference type="PROSITE" id="PS50102">
    <property type="entry name" value="RRM"/>
    <property type="match status" value="2"/>
</dbReference>
<comment type="caution">
    <text evidence="6">The sequence shown here is derived from an EMBL/GenBank/DDBJ whole genome shotgun (WGS) entry which is preliminary data.</text>
</comment>
<feature type="region of interest" description="Disordered" evidence="3">
    <location>
        <begin position="438"/>
        <end position="457"/>
    </location>
</feature>
<dbReference type="Proteomes" id="UP001648503">
    <property type="component" value="Unassembled WGS sequence"/>
</dbReference>